<protein>
    <submittedName>
        <fullName evidence="2">Uncharacterized protein</fullName>
    </submittedName>
</protein>
<dbReference type="Proteomes" id="UP001487740">
    <property type="component" value="Unassembled WGS sequence"/>
</dbReference>
<evidence type="ECO:0000313" key="3">
    <source>
        <dbReference type="Proteomes" id="UP001487740"/>
    </source>
</evidence>
<sequence>MLTLDPAKRMDADSSLNHDFFWVDPLPCDLGKMLSHHTHSMFEFLAPPRRGKQPQQQQATQPQPSQAAHSSQQSQSSQSGQSQPGGSRRPGHRSSASASVANSVMFCITTTTTTALIVATLSHHAALPFPLLPVSFAGTAE</sequence>
<dbReference type="EMBL" id="JARAKH010000048">
    <property type="protein sequence ID" value="KAK8376831.1"/>
    <property type="molecule type" value="Genomic_DNA"/>
</dbReference>
<reference evidence="2 3" key="1">
    <citation type="submission" date="2023-03" db="EMBL/GenBank/DDBJ databases">
        <title>High-quality genome of Scylla paramamosain provides insights in environmental adaptation.</title>
        <authorList>
            <person name="Zhang L."/>
        </authorList>
    </citation>
    <scope>NUCLEOTIDE SEQUENCE [LARGE SCALE GENOMIC DNA]</scope>
    <source>
        <strain evidence="2">LZ_2023a</strain>
        <tissue evidence="2">Muscle</tissue>
    </source>
</reference>
<name>A0AAW0SP08_SCYPA</name>
<comment type="caution">
    <text evidence="2">The sequence shown here is derived from an EMBL/GenBank/DDBJ whole genome shotgun (WGS) entry which is preliminary data.</text>
</comment>
<feature type="compositionally biased region" description="Low complexity" evidence="1">
    <location>
        <begin position="53"/>
        <end position="87"/>
    </location>
</feature>
<organism evidence="2 3">
    <name type="scientific">Scylla paramamosain</name>
    <name type="common">Mud crab</name>
    <dbReference type="NCBI Taxonomy" id="85552"/>
    <lineage>
        <taxon>Eukaryota</taxon>
        <taxon>Metazoa</taxon>
        <taxon>Ecdysozoa</taxon>
        <taxon>Arthropoda</taxon>
        <taxon>Crustacea</taxon>
        <taxon>Multicrustacea</taxon>
        <taxon>Malacostraca</taxon>
        <taxon>Eumalacostraca</taxon>
        <taxon>Eucarida</taxon>
        <taxon>Decapoda</taxon>
        <taxon>Pleocyemata</taxon>
        <taxon>Brachyura</taxon>
        <taxon>Eubrachyura</taxon>
        <taxon>Portunoidea</taxon>
        <taxon>Portunidae</taxon>
        <taxon>Portuninae</taxon>
        <taxon>Scylla</taxon>
    </lineage>
</organism>
<dbReference type="AlphaFoldDB" id="A0AAW0SP08"/>
<evidence type="ECO:0000313" key="2">
    <source>
        <dbReference type="EMBL" id="KAK8376831.1"/>
    </source>
</evidence>
<keyword evidence="3" id="KW-1185">Reference proteome</keyword>
<proteinExistence type="predicted"/>
<evidence type="ECO:0000256" key="1">
    <source>
        <dbReference type="SAM" id="MobiDB-lite"/>
    </source>
</evidence>
<accession>A0AAW0SP08</accession>
<feature type="region of interest" description="Disordered" evidence="1">
    <location>
        <begin position="41"/>
        <end position="97"/>
    </location>
</feature>
<gene>
    <name evidence="2" type="ORF">O3P69_010038</name>
</gene>